<keyword evidence="11" id="KW-0966">Cell projection</keyword>
<dbReference type="EMBL" id="JASMWN010000026">
    <property type="protein sequence ID" value="MDU9006574.1"/>
    <property type="molecule type" value="Genomic_DNA"/>
</dbReference>
<dbReference type="Pfam" id="PF03748">
    <property type="entry name" value="FliL"/>
    <property type="match status" value="1"/>
</dbReference>
<evidence type="ECO:0000256" key="2">
    <source>
        <dbReference type="ARBA" id="ARBA00004162"/>
    </source>
</evidence>
<organism evidence="11 12">
    <name type="scientific">Sedimentitalea todarodis</name>
    <dbReference type="NCBI Taxonomy" id="1631240"/>
    <lineage>
        <taxon>Bacteria</taxon>
        <taxon>Pseudomonadati</taxon>
        <taxon>Pseudomonadota</taxon>
        <taxon>Alphaproteobacteria</taxon>
        <taxon>Rhodobacterales</taxon>
        <taxon>Paracoccaceae</taxon>
        <taxon>Sedimentitalea</taxon>
    </lineage>
</organism>
<evidence type="ECO:0000256" key="3">
    <source>
        <dbReference type="ARBA" id="ARBA00008281"/>
    </source>
</evidence>
<dbReference type="RefSeq" id="WP_316781750.1">
    <property type="nucleotide sequence ID" value="NZ_JASMWN010000026.1"/>
</dbReference>
<keyword evidence="11" id="KW-0969">Cilium</keyword>
<dbReference type="PANTHER" id="PTHR35091">
    <property type="entry name" value="FLAGELLAR PROTEIN FLIL"/>
    <property type="match status" value="1"/>
</dbReference>
<evidence type="ECO:0000256" key="6">
    <source>
        <dbReference type="ARBA" id="ARBA00022692"/>
    </source>
</evidence>
<keyword evidence="10" id="KW-0997">Cell inner membrane</keyword>
<keyword evidence="7 10" id="KW-0283">Flagellar rotation</keyword>
<keyword evidence="9 10" id="KW-0472">Membrane</keyword>
<comment type="subcellular location">
    <subcellularLocation>
        <location evidence="10">Cell inner membrane</location>
    </subcellularLocation>
    <subcellularLocation>
        <location evidence="2">Cell membrane</location>
        <topology evidence="2">Single-pass membrane protein</topology>
    </subcellularLocation>
</comment>
<comment type="caution">
    <text evidence="11">The sequence shown here is derived from an EMBL/GenBank/DDBJ whole genome shotgun (WGS) entry which is preliminary data.</text>
</comment>
<comment type="function">
    <text evidence="1 10">Controls the rotational direction of flagella during chemotaxis.</text>
</comment>
<comment type="similarity">
    <text evidence="3 10">Belongs to the FliL family.</text>
</comment>
<evidence type="ECO:0000313" key="12">
    <source>
        <dbReference type="Proteomes" id="UP001255416"/>
    </source>
</evidence>
<evidence type="ECO:0000256" key="9">
    <source>
        <dbReference type="ARBA" id="ARBA00023136"/>
    </source>
</evidence>
<accession>A0ABU3VK61</accession>
<gene>
    <name evidence="11" type="ORF">QO231_22310</name>
</gene>
<keyword evidence="8 10" id="KW-1133">Transmembrane helix</keyword>
<dbReference type="PANTHER" id="PTHR35091:SF2">
    <property type="entry name" value="FLAGELLAR PROTEIN FLIL"/>
    <property type="match status" value="1"/>
</dbReference>
<evidence type="ECO:0000313" key="11">
    <source>
        <dbReference type="EMBL" id="MDU9006574.1"/>
    </source>
</evidence>
<evidence type="ECO:0000256" key="7">
    <source>
        <dbReference type="ARBA" id="ARBA00022779"/>
    </source>
</evidence>
<dbReference type="Proteomes" id="UP001255416">
    <property type="component" value="Unassembled WGS sequence"/>
</dbReference>
<keyword evidence="4" id="KW-1003">Cell membrane</keyword>
<keyword evidence="6 10" id="KW-0812">Transmembrane</keyword>
<dbReference type="InterPro" id="IPR005503">
    <property type="entry name" value="FliL"/>
</dbReference>
<evidence type="ECO:0000256" key="4">
    <source>
        <dbReference type="ARBA" id="ARBA00022475"/>
    </source>
</evidence>
<keyword evidence="11" id="KW-0282">Flagellum</keyword>
<proteinExistence type="inferred from homology"/>
<reference evidence="12" key="1">
    <citation type="submission" date="2023-05" db="EMBL/GenBank/DDBJ databases">
        <title>Sedimentitalea sp. nov. JM2-8.</title>
        <authorList>
            <person name="Huang J."/>
        </authorList>
    </citation>
    <scope>NUCLEOTIDE SEQUENCE [LARGE SCALE GENOMIC DNA]</scope>
    <source>
        <strain evidence="12">KHS03</strain>
    </source>
</reference>
<evidence type="ECO:0000256" key="10">
    <source>
        <dbReference type="RuleBase" id="RU364125"/>
    </source>
</evidence>
<keyword evidence="5 10" id="KW-0145">Chemotaxis</keyword>
<name>A0ABU3VK61_9RHOB</name>
<evidence type="ECO:0000256" key="8">
    <source>
        <dbReference type="ARBA" id="ARBA00022989"/>
    </source>
</evidence>
<protein>
    <recommendedName>
        <fullName evidence="10">Flagellar protein FliL</fullName>
    </recommendedName>
</protein>
<evidence type="ECO:0000256" key="1">
    <source>
        <dbReference type="ARBA" id="ARBA00002254"/>
    </source>
</evidence>
<evidence type="ECO:0000256" key="5">
    <source>
        <dbReference type="ARBA" id="ARBA00022500"/>
    </source>
</evidence>
<keyword evidence="12" id="KW-1185">Reference proteome</keyword>
<sequence>MADAVADAPDAPVKSKKLPLILGLVLAIAGAGGGFYVSSSGLLFGHGESIDADGHGAPDAHTEPLPDIAFVAIEPITISLTGNKHVRHLRFRSQLEVNGAHQEDVELILPRIVDVLNSYLRALDVTEFEEPQALSKLRGQMLRRVQVVAGQGRVRDLLVMEFVLN</sequence>
<feature type="transmembrane region" description="Helical" evidence="10">
    <location>
        <begin position="20"/>
        <end position="37"/>
    </location>
</feature>